<feature type="region of interest" description="Disordered" evidence="1">
    <location>
        <begin position="1"/>
        <end position="30"/>
    </location>
</feature>
<gene>
    <name evidence="2" type="ORF">R54767_00509</name>
</gene>
<accession>A0ABN7QIS6</accession>
<protein>
    <submittedName>
        <fullName evidence="2">Uncharacterized protein</fullName>
    </submittedName>
</protein>
<evidence type="ECO:0000313" key="2">
    <source>
        <dbReference type="EMBL" id="CAG4888223.1"/>
    </source>
</evidence>
<organism evidence="2 3">
    <name type="scientific">Paraburkholderia gardini</name>
    <dbReference type="NCBI Taxonomy" id="2823469"/>
    <lineage>
        <taxon>Bacteria</taxon>
        <taxon>Pseudomonadati</taxon>
        <taxon>Pseudomonadota</taxon>
        <taxon>Betaproteobacteria</taxon>
        <taxon>Burkholderiales</taxon>
        <taxon>Burkholderiaceae</taxon>
        <taxon>Paraburkholderia</taxon>
    </lineage>
</organism>
<comment type="caution">
    <text evidence="2">The sequence shown here is derived from an EMBL/GenBank/DDBJ whole genome shotgun (WGS) entry which is preliminary data.</text>
</comment>
<sequence length="73" mass="7798">MNPDPAPASDEPGDAAVTADPVDAAERKKGTRLSTSLTLGFARLFGLEPFLTDIVTPNPADSPDQTIRFDLER</sequence>
<evidence type="ECO:0000313" key="3">
    <source>
        <dbReference type="Proteomes" id="UP000789752"/>
    </source>
</evidence>
<dbReference type="Proteomes" id="UP000789752">
    <property type="component" value="Unassembled WGS sequence"/>
</dbReference>
<keyword evidence="3" id="KW-1185">Reference proteome</keyword>
<dbReference type="EMBL" id="CAJQYY010000002">
    <property type="protein sequence ID" value="CAG4888223.1"/>
    <property type="molecule type" value="Genomic_DNA"/>
</dbReference>
<proteinExistence type="predicted"/>
<reference evidence="2 3" key="1">
    <citation type="submission" date="2021-04" db="EMBL/GenBank/DDBJ databases">
        <authorList>
            <person name="Vanwijnsberghe S."/>
        </authorList>
    </citation>
    <scope>NUCLEOTIDE SEQUENCE [LARGE SCALE GENOMIC DNA]</scope>
    <source>
        <strain evidence="2 3">LMG 32171</strain>
    </source>
</reference>
<name>A0ABN7QIS6_9BURK</name>
<evidence type="ECO:0000256" key="1">
    <source>
        <dbReference type="SAM" id="MobiDB-lite"/>
    </source>
</evidence>